<keyword evidence="2" id="KW-1185">Reference proteome</keyword>
<evidence type="ECO:0000313" key="2">
    <source>
        <dbReference type="Proteomes" id="UP001054945"/>
    </source>
</evidence>
<dbReference type="AlphaFoldDB" id="A0AAV4N697"/>
<sequence>MDIADINLDIADINLDIADTNMEKRKAPDKTNTPNARKGRGLSWYRARIQVFGRVLASTLVPTCPDFGIADRRNSGRSLAPFRFRSWYANQAECCKLSCSNSCGGMECFIESMGYRKI</sequence>
<dbReference type="Proteomes" id="UP001054945">
    <property type="component" value="Unassembled WGS sequence"/>
</dbReference>
<proteinExistence type="predicted"/>
<gene>
    <name evidence="1" type="ORF">CEXT_523451</name>
</gene>
<accession>A0AAV4N697</accession>
<name>A0AAV4N697_CAEEX</name>
<evidence type="ECO:0000313" key="1">
    <source>
        <dbReference type="EMBL" id="GIX80362.1"/>
    </source>
</evidence>
<reference evidence="1 2" key="1">
    <citation type="submission" date="2021-06" db="EMBL/GenBank/DDBJ databases">
        <title>Caerostris extrusa draft genome.</title>
        <authorList>
            <person name="Kono N."/>
            <person name="Arakawa K."/>
        </authorList>
    </citation>
    <scope>NUCLEOTIDE SEQUENCE [LARGE SCALE GENOMIC DNA]</scope>
</reference>
<protein>
    <submittedName>
        <fullName evidence="1">Uncharacterized protein</fullName>
    </submittedName>
</protein>
<organism evidence="1 2">
    <name type="scientific">Caerostris extrusa</name>
    <name type="common">Bark spider</name>
    <name type="synonym">Caerostris bankana</name>
    <dbReference type="NCBI Taxonomy" id="172846"/>
    <lineage>
        <taxon>Eukaryota</taxon>
        <taxon>Metazoa</taxon>
        <taxon>Ecdysozoa</taxon>
        <taxon>Arthropoda</taxon>
        <taxon>Chelicerata</taxon>
        <taxon>Arachnida</taxon>
        <taxon>Araneae</taxon>
        <taxon>Araneomorphae</taxon>
        <taxon>Entelegynae</taxon>
        <taxon>Araneoidea</taxon>
        <taxon>Araneidae</taxon>
        <taxon>Caerostris</taxon>
    </lineage>
</organism>
<comment type="caution">
    <text evidence="1">The sequence shown here is derived from an EMBL/GenBank/DDBJ whole genome shotgun (WGS) entry which is preliminary data.</text>
</comment>
<dbReference type="EMBL" id="BPLR01003023">
    <property type="protein sequence ID" value="GIX80362.1"/>
    <property type="molecule type" value="Genomic_DNA"/>
</dbReference>